<keyword evidence="8" id="KW-1185">Reference proteome</keyword>
<evidence type="ECO:0000313" key="7">
    <source>
        <dbReference type="EMBL" id="KAF2718205.1"/>
    </source>
</evidence>
<dbReference type="PANTHER" id="PTHR12132">
    <property type="entry name" value="DNA REPAIR AND RECOMBINATION PROTEIN RAD52, RAD59"/>
    <property type="match status" value="1"/>
</dbReference>
<dbReference type="Pfam" id="PF04098">
    <property type="entry name" value="Rad52_Rad22"/>
    <property type="match status" value="1"/>
</dbReference>
<dbReference type="PANTHER" id="PTHR12132:SF1">
    <property type="entry name" value="DNA REPAIR PROTEIN RAD52 HOMOLOG"/>
    <property type="match status" value="1"/>
</dbReference>
<dbReference type="GO" id="GO:0000730">
    <property type="term" value="P:DNA recombinase assembly"/>
    <property type="evidence" value="ECO:0007669"/>
    <property type="project" value="InterPro"/>
</dbReference>
<evidence type="ECO:0000256" key="6">
    <source>
        <dbReference type="SAM" id="MobiDB-lite"/>
    </source>
</evidence>
<feature type="compositionally biased region" description="Polar residues" evidence="6">
    <location>
        <begin position="319"/>
        <end position="331"/>
    </location>
</feature>
<accession>A0A9P4Q2A3</accession>
<proteinExistence type="inferred from homology"/>
<dbReference type="EMBL" id="MU003828">
    <property type="protein sequence ID" value="KAF2718205.1"/>
    <property type="molecule type" value="Genomic_DNA"/>
</dbReference>
<comment type="caution">
    <text evidence="7">The sequence shown here is derived from an EMBL/GenBank/DDBJ whole genome shotgun (WGS) entry which is preliminary data.</text>
</comment>
<feature type="compositionally biased region" description="Polar residues" evidence="6">
    <location>
        <begin position="479"/>
        <end position="514"/>
    </location>
</feature>
<evidence type="ECO:0000313" key="8">
    <source>
        <dbReference type="Proteomes" id="UP000799441"/>
    </source>
</evidence>
<feature type="compositionally biased region" description="Low complexity" evidence="6">
    <location>
        <begin position="365"/>
        <end position="377"/>
    </location>
</feature>
<feature type="region of interest" description="Disordered" evidence="6">
    <location>
        <begin position="1"/>
        <end position="20"/>
    </location>
</feature>
<feature type="compositionally biased region" description="Polar residues" evidence="6">
    <location>
        <begin position="339"/>
        <end position="352"/>
    </location>
</feature>
<feature type="compositionally biased region" description="Low complexity" evidence="6">
    <location>
        <begin position="274"/>
        <end position="290"/>
    </location>
</feature>
<dbReference type="Proteomes" id="UP000799441">
    <property type="component" value="Unassembled WGS sequence"/>
</dbReference>
<evidence type="ECO:0000256" key="2">
    <source>
        <dbReference type="ARBA" id="ARBA00022763"/>
    </source>
</evidence>
<dbReference type="SUPFAM" id="SSF54768">
    <property type="entry name" value="dsRNA-binding domain-like"/>
    <property type="match status" value="1"/>
</dbReference>
<dbReference type="InterPro" id="IPR007232">
    <property type="entry name" value="Rad52_Rad59_Rad22"/>
</dbReference>
<dbReference type="AlphaFoldDB" id="A0A9P4Q2A3"/>
<keyword evidence="3" id="KW-0233">DNA recombination</keyword>
<keyword evidence="2" id="KW-0227">DNA damage</keyword>
<feature type="region of interest" description="Disordered" evidence="6">
    <location>
        <begin position="228"/>
        <end position="596"/>
    </location>
</feature>
<evidence type="ECO:0000256" key="5">
    <source>
        <dbReference type="ARBA" id="ARBA00077224"/>
    </source>
</evidence>
<gene>
    <name evidence="7" type="ORF">K431DRAFT_348900</name>
</gene>
<sequence>MPLPGDQHKDTPASFNPFVPPVPRMSEYTAREVATLQARLDRQLGPEYISTRQGAGGGKVHYLAGEKVINLSNEVFGFNGWSSSIQTVQIDFVDENATNGKISLGLSIVVRVTLRDGSFHEDIGYGHIENCKGKAAAFEKAKKEAATDALKRALRNFGNVLGNCLYDKDYLSKVTKIKAGPSRWDINNLHRHPDYAPIKPESIEEADAGHEQQRIDIAAKGNARALARNTSAGSTDIEDDYGGNLFDETDLSNPDEVQLDEPRPFAETPTGKHPQAPNQQQLRQGPQRMQSMPQLRPPNAQPGLQPTNVQAVQPRLQARTGQPTTPFNGSKTLPPHAQGQPTRTPQQANTGQVMHHQLDGQAVRSNSSSGSTVADSSVTNAQPQTGLVPDEEYRPPPPQPIPAGIPDGFVAARGAEYLNRPPNSAKPLSANLDFDPHKESPSIRKTHGANPGKSAPVRRDVTHQPVYEVPLSQIAGNRPHQNIASHQTHPQNNISRPQSPATRLPNTTAPTNFVNPAADPARRIGMPPPPTGASMQNRGQYRPPSAVKRPALADVSNLQQVQEDGLAENTAKKQKTEGSVPRGGDQSGQDGPIAAT</sequence>
<dbReference type="FunFam" id="3.30.390.80:FF:000001">
    <property type="entry name" value="DNA repair protein RAD52 homolog"/>
    <property type="match status" value="1"/>
</dbReference>
<dbReference type="InterPro" id="IPR004585">
    <property type="entry name" value="DNA_recomb/repair_Rad52"/>
</dbReference>
<evidence type="ECO:0000256" key="4">
    <source>
        <dbReference type="ARBA" id="ARBA00023204"/>
    </source>
</evidence>
<dbReference type="NCBIfam" id="TIGR00607">
    <property type="entry name" value="rad52"/>
    <property type="match status" value="1"/>
</dbReference>
<dbReference type="Gene3D" id="3.30.390.80">
    <property type="entry name" value="DNA repair protein Rad52/59/22"/>
    <property type="match status" value="1"/>
</dbReference>
<name>A0A9P4Q2A3_9PEZI</name>
<dbReference type="InterPro" id="IPR042525">
    <property type="entry name" value="Rad52_Rad59_Rad22_sf"/>
</dbReference>
<evidence type="ECO:0000256" key="3">
    <source>
        <dbReference type="ARBA" id="ARBA00023172"/>
    </source>
</evidence>
<protein>
    <recommendedName>
        <fullName evidence="5">RAD52 homolog</fullName>
    </recommendedName>
</protein>
<dbReference type="GO" id="GO:0006312">
    <property type="term" value="P:mitotic recombination"/>
    <property type="evidence" value="ECO:0007669"/>
    <property type="project" value="TreeGrafter"/>
</dbReference>
<dbReference type="OrthoDB" id="206565at2759"/>
<dbReference type="GO" id="GO:0005634">
    <property type="term" value="C:nucleus"/>
    <property type="evidence" value="ECO:0007669"/>
    <property type="project" value="InterPro"/>
</dbReference>
<comment type="similarity">
    <text evidence="1">Belongs to the RAD52 family.</text>
</comment>
<organism evidence="7 8">
    <name type="scientific">Polychaeton citri CBS 116435</name>
    <dbReference type="NCBI Taxonomy" id="1314669"/>
    <lineage>
        <taxon>Eukaryota</taxon>
        <taxon>Fungi</taxon>
        <taxon>Dikarya</taxon>
        <taxon>Ascomycota</taxon>
        <taxon>Pezizomycotina</taxon>
        <taxon>Dothideomycetes</taxon>
        <taxon>Dothideomycetidae</taxon>
        <taxon>Capnodiales</taxon>
        <taxon>Capnodiaceae</taxon>
        <taxon>Polychaeton</taxon>
    </lineage>
</organism>
<dbReference type="GO" id="GO:0045002">
    <property type="term" value="P:double-strand break repair via single-strand annealing"/>
    <property type="evidence" value="ECO:0007669"/>
    <property type="project" value="InterPro"/>
</dbReference>
<feature type="compositionally biased region" description="Polar residues" evidence="6">
    <location>
        <begin position="302"/>
        <end position="311"/>
    </location>
</feature>
<feature type="compositionally biased region" description="Basic and acidic residues" evidence="6">
    <location>
        <begin position="1"/>
        <end position="11"/>
    </location>
</feature>
<dbReference type="InterPro" id="IPR041247">
    <property type="entry name" value="Rad52_fam"/>
</dbReference>
<evidence type="ECO:0000256" key="1">
    <source>
        <dbReference type="ARBA" id="ARBA00006638"/>
    </source>
</evidence>
<dbReference type="GO" id="GO:0003697">
    <property type="term" value="F:single-stranded DNA binding"/>
    <property type="evidence" value="ECO:0007669"/>
    <property type="project" value="UniProtKB-ARBA"/>
</dbReference>
<keyword evidence="4" id="KW-0234">DNA repair</keyword>
<reference evidence="7" key="1">
    <citation type="journal article" date="2020" name="Stud. Mycol.">
        <title>101 Dothideomycetes genomes: a test case for predicting lifestyles and emergence of pathogens.</title>
        <authorList>
            <person name="Haridas S."/>
            <person name="Albert R."/>
            <person name="Binder M."/>
            <person name="Bloem J."/>
            <person name="Labutti K."/>
            <person name="Salamov A."/>
            <person name="Andreopoulos B."/>
            <person name="Baker S."/>
            <person name="Barry K."/>
            <person name="Bills G."/>
            <person name="Bluhm B."/>
            <person name="Cannon C."/>
            <person name="Castanera R."/>
            <person name="Culley D."/>
            <person name="Daum C."/>
            <person name="Ezra D."/>
            <person name="Gonzalez J."/>
            <person name="Henrissat B."/>
            <person name="Kuo A."/>
            <person name="Liang C."/>
            <person name="Lipzen A."/>
            <person name="Lutzoni F."/>
            <person name="Magnuson J."/>
            <person name="Mondo S."/>
            <person name="Nolan M."/>
            <person name="Ohm R."/>
            <person name="Pangilinan J."/>
            <person name="Park H.-J."/>
            <person name="Ramirez L."/>
            <person name="Alfaro M."/>
            <person name="Sun H."/>
            <person name="Tritt A."/>
            <person name="Yoshinaga Y."/>
            <person name="Zwiers L.-H."/>
            <person name="Turgeon B."/>
            <person name="Goodwin S."/>
            <person name="Spatafora J."/>
            <person name="Crous P."/>
            <person name="Grigoriev I."/>
        </authorList>
    </citation>
    <scope>NUCLEOTIDE SEQUENCE</scope>
    <source>
        <strain evidence="7">CBS 116435</strain>
    </source>
</reference>